<organism evidence="1 2">
    <name type="scientific">Champsocephalus esox</name>
    <name type="common">pike icefish</name>
    <dbReference type="NCBI Taxonomy" id="159716"/>
    <lineage>
        <taxon>Eukaryota</taxon>
        <taxon>Metazoa</taxon>
        <taxon>Chordata</taxon>
        <taxon>Craniata</taxon>
        <taxon>Vertebrata</taxon>
        <taxon>Euteleostomi</taxon>
        <taxon>Actinopterygii</taxon>
        <taxon>Neopterygii</taxon>
        <taxon>Teleostei</taxon>
        <taxon>Neoteleostei</taxon>
        <taxon>Acanthomorphata</taxon>
        <taxon>Eupercaria</taxon>
        <taxon>Perciformes</taxon>
        <taxon>Notothenioidei</taxon>
        <taxon>Channichthyidae</taxon>
        <taxon>Champsocephalus</taxon>
    </lineage>
</organism>
<evidence type="ECO:0000313" key="2">
    <source>
        <dbReference type="Proteomes" id="UP001335648"/>
    </source>
</evidence>
<proteinExistence type="predicted"/>
<keyword evidence="2" id="KW-1185">Reference proteome</keyword>
<name>A0AAN8BIP6_9TELE</name>
<reference evidence="1 2" key="1">
    <citation type="journal article" date="2023" name="Mol. Biol. Evol.">
        <title>Genomics of Secondarily Temperate Adaptation in the Only Non-Antarctic Icefish.</title>
        <authorList>
            <person name="Rivera-Colon A.G."/>
            <person name="Rayamajhi N."/>
            <person name="Minhas B.F."/>
            <person name="Madrigal G."/>
            <person name="Bilyk K.T."/>
            <person name="Yoon V."/>
            <person name="Hune M."/>
            <person name="Gregory S."/>
            <person name="Cheng C.H.C."/>
            <person name="Catchen J.M."/>
        </authorList>
    </citation>
    <scope>NUCLEOTIDE SEQUENCE [LARGE SCALE GENOMIC DNA]</scope>
    <source>
        <strain evidence="1">JC2023a</strain>
    </source>
</reference>
<accession>A0AAN8BIP6</accession>
<evidence type="ECO:0000313" key="1">
    <source>
        <dbReference type="EMBL" id="KAK5885730.1"/>
    </source>
</evidence>
<dbReference type="EMBL" id="JAULUE010002059">
    <property type="protein sequence ID" value="KAK5885730.1"/>
    <property type="molecule type" value="Genomic_DNA"/>
</dbReference>
<gene>
    <name evidence="1" type="ORF">CesoFtcFv8_016843</name>
</gene>
<sequence>MKTDRRKPKHSSKKTTFNMISFQPTPAARIRTFTHLTQLKSKWASTKKELSQCTKICLCYQCPIQASSVTGKMLPYT</sequence>
<comment type="caution">
    <text evidence="1">The sequence shown here is derived from an EMBL/GenBank/DDBJ whole genome shotgun (WGS) entry which is preliminary data.</text>
</comment>
<dbReference type="Proteomes" id="UP001335648">
    <property type="component" value="Unassembled WGS sequence"/>
</dbReference>
<protein>
    <submittedName>
        <fullName evidence="1">Uncharacterized protein</fullName>
    </submittedName>
</protein>
<dbReference type="AlphaFoldDB" id="A0AAN8BIP6"/>